<reference evidence="1 2" key="1">
    <citation type="submission" date="2017-02" db="EMBL/GenBank/DDBJ databases">
        <authorList>
            <person name="Peterson S.W."/>
        </authorList>
    </citation>
    <scope>NUCLEOTIDE SEQUENCE [LARGE SCALE GENOMIC DNA]</scope>
    <source>
        <strain evidence="1 2">M1</strain>
    </source>
</reference>
<accession>A0A1T5M9I0</accession>
<dbReference type="STRING" id="36842.SAMN02194393_04133"/>
<organism evidence="1 2">
    <name type="scientific">Maledivibacter halophilus</name>
    <dbReference type="NCBI Taxonomy" id="36842"/>
    <lineage>
        <taxon>Bacteria</taxon>
        <taxon>Bacillati</taxon>
        <taxon>Bacillota</taxon>
        <taxon>Clostridia</taxon>
        <taxon>Peptostreptococcales</taxon>
        <taxon>Caminicellaceae</taxon>
        <taxon>Maledivibacter</taxon>
    </lineage>
</organism>
<protein>
    <submittedName>
        <fullName evidence="1">Uncharacterized protein</fullName>
    </submittedName>
</protein>
<dbReference type="AlphaFoldDB" id="A0A1T5M9I0"/>
<proteinExistence type="predicted"/>
<name>A0A1T5M9I0_9FIRM</name>
<gene>
    <name evidence="1" type="ORF">SAMN02194393_04133</name>
</gene>
<dbReference type="RefSeq" id="WP_170917511.1">
    <property type="nucleotide sequence ID" value="NZ_FUZT01000011.1"/>
</dbReference>
<keyword evidence="2" id="KW-1185">Reference proteome</keyword>
<sequence>MFAGKLEDKDVYLMVSPINGSIQVEKIGDSYIDSAIKLIKEKENK</sequence>
<dbReference type="Proteomes" id="UP000190285">
    <property type="component" value="Unassembled WGS sequence"/>
</dbReference>
<dbReference type="EMBL" id="FUZT01000011">
    <property type="protein sequence ID" value="SKC84488.1"/>
    <property type="molecule type" value="Genomic_DNA"/>
</dbReference>
<evidence type="ECO:0000313" key="2">
    <source>
        <dbReference type="Proteomes" id="UP000190285"/>
    </source>
</evidence>
<evidence type="ECO:0000313" key="1">
    <source>
        <dbReference type="EMBL" id="SKC84488.1"/>
    </source>
</evidence>